<accession>A0A4U2YSB7</accession>
<dbReference type="InterPro" id="IPR002758">
    <property type="entry name" value="Cation_antiport_E"/>
</dbReference>
<feature type="transmembrane region" description="Helical" evidence="7">
    <location>
        <begin position="72"/>
        <end position="98"/>
    </location>
</feature>
<reference evidence="8 9" key="1">
    <citation type="submission" date="2019-04" db="EMBL/GenBank/DDBJ databases">
        <authorList>
            <person name="Dong K."/>
        </authorList>
    </citation>
    <scope>NUCLEOTIDE SEQUENCE [LARGE SCALE GENOMIC DNA]</scope>
    <source>
        <strain evidence="9">dk3543</strain>
    </source>
</reference>
<evidence type="ECO:0000256" key="4">
    <source>
        <dbReference type="ARBA" id="ARBA00022692"/>
    </source>
</evidence>
<protein>
    <submittedName>
        <fullName evidence="8">Na+/H+ antiporter subunit E</fullName>
    </submittedName>
</protein>
<comment type="subcellular location">
    <subcellularLocation>
        <location evidence="1">Cell membrane</location>
        <topology evidence="1">Multi-pass membrane protein</topology>
    </subcellularLocation>
</comment>
<organism evidence="8 9">
    <name type="scientific">Nocardioides jishulii</name>
    <dbReference type="NCBI Taxonomy" id="2575440"/>
    <lineage>
        <taxon>Bacteria</taxon>
        <taxon>Bacillati</taxon>
        <taxon>Actinomycetota</taxon>
        <taxon>Actinomycetes</taxon>
        <taxon>Propionibacteriales</taxon>
        <taxon>Nocardioidaceae</taxon>
        <taxon>Nocardioides</taxon>
    </lineage>
</organism>
<name>A0A4U2YSB7_9ACTN</name>
<evidence type="ECO:0000256" key="6">
    <source>
        <dbReference type="ARBA" id="ARBA00023136"/>
    </source>
</evidence>
<dbReference type="OrthoDB" id="3556991at2"/>
<dbReference type="EMBL" id="SZPY01000001">
    <property type="protein sequence ID" value="TKI63854.1"/>
    <property type="molecule type" value="Genomic_DNA"/>
</dbReference>
<dbReference type="PANTHER" id="PTHR34584">
    <property type="entry name" value="NA(+)/H(+) ANTIPORTER SUBUNIT E1"/>
    <property type="match status" value="1"/>
</dbReference>
<evidence type="ECO:0000256" key="2">
    <source>
        <dbReference type="ARBA" id="ARBA00006228"/>
    </source>
</evidence>
<gene>
    <name evidence="8" type="ORF">FC770_01340</name>
</gene>
<evidence type="ECO:0000256" key="1">
    <source>
        <dbReference type="ARBA" id="ARBA00004651"/>
    </source>
</evidence>
<evidence type="ECO:0000256" key="7">
    <source>
        <dbReference type="SAM" id="Phobius"/>
    </source>
</evidence>
<keyword evidence="5 7" id="KW-1133">Transmembrane helix</keyword>
<keyword evidence="6 7" id="KW-0472">Membrane</keyword>
<dbReference type="GO" id="GO:0008324">
    <property type="term" value="F:monoatomic cation transmembrane transporter activity"/>
    <property type="evidence" value="ECO:0007669"/>
    <property type="project" value="InterPro"/>
</dbReference>
<dbReference type="NCBIfam" id="NF006521">
    <property type="entry name" value="PRK08965.1-5"/>
    <property type="match status" value="1"/>
</dbReference>
<dbReference type="Proteomes" id="UP000307808">
    <property type="component" value="Unassembled WGS sequence"/>
</dbReference>
<dbReference type="GO" id="GO:0005886">
    <property type="term" value="C:plasma membrane"/>
    <property type="evidence" value="ECO:0007669"/>
    <property type="project" value="UniProtKB-SubCell"/>
</dbReference>
<keyword evidence="4 7" id="KW-0812">Transmembrane</keyword>
<dbReference type="PANTHER" id="PTHR34584:SF1">
    <property type="entry name" value="NA(+)_H(+) ANTIPORTER SUBUNIT E1"/>
    <property type="match status" value="1"/>
</dbReference>
<comment type="caution">
    <text evidence="8">The sequence shown here is derived from an EMBL/GenBank/DDBJ whole genome shotgun (WGS) entry which is preliminary data.</text>
</comment>
<dbReference type="RefSeq" id="WP_137064318.1">
    <property type="nucleotide sequence ID" value="NZ_CP040748.1"/>
</dbReference>
<dbReference type="Pfam" id="PF01899">
    <property type="entry name" value="MNHE"/>
    <property type="match status" value="1"/>
</dbReference>
<evidence type="ECO:0000313" key="9">
    <source>
        <dbReference type="Proteomes" id="UP000307808"/>
    </source>
</evidence>
<evidence type="ECO:0000256" key="3">
    <source>
        <dbReference type="ARBA" id="ARBA00022475"/>
    </source>
</evidence>
<feature type="transmembrane region" description="Helical" evidence="7">
    <location>
        <begin position="21"/>
        <end position="38"/>
    </location>
</feature>
<dbReference type="AlphaFoldDB" id="A0A4U2YSB7"/>
<evidence type="ECO:0000256" key="5">
    <source>
        <dbReference type="ARBA" id="ARBA00022989"/>
    </source>
</evidence>
<evidence type="ECO:0000313" key="8">
    <source>
        <dbReference type="EMBL" id="TKI63854.1"/>
    </source>
</evidence>
<keyword evidence="9" id="KW-1185">Reference proteome</keyword>
<comment type="similarity">
    <text evidence="2">Belongs to the CPA3 antiporters (TC 2.A.63) subunit E family.</text>
</comment>
<proteinExistence type="inferred from homology"/>
<sequence length="191" mass="20960">MSPQMRTTRSGQVKPARYRPIQPWPMLWLVVFWIGLWGSFSPGIVLLGVVVAAAASYAFPLPPVSIGARVRLLPLIALIVRFLYDVVKASILVSFVVLRRRPVTNAIVTVDLESDSDFVLTAVGAMLTLVPGSIIVEARRSTHTLFLHVLDVDDVEAAEAFRQQALAVEKRFLKAFEPIPEVAAASQEGAR</sequence>
<keyword evidence="3" id="KW-1003">Cell membrane</keyword>